<dbReference type="Pfam" id="PF07281">
    <property type="entry name" value="INSIG"/>
    <property type="match status" value="1"/>
</dbReference>
<evidence type="ECO:0000256" key="4">
    <source>
        <dbReference type="ARBA" id="ARBA00022824"/>
    </source>
</evidence>
<accession>A0A517LAR2</accession>
<evidence type="ECO:0000256" key="6">
    <source>
        <dbReference type="ARBA" id="ARBA00023136"/>
    </source>
</evidence>
<keyword evidence="6 8" id="KW-0472">Membrane</keyword>
<feature type="compositionally biased region" description="Polar residues" evidence="7">
    <location>
        <begin position="26"/>
        <end position="39"/>
    </location>
</feature>
<protein>
    <submittedName>
        <fullName evidence="9">Uncharacterized protein</fullName>
    </submittedName>
</protein>
<gene>
    <name evidence="9" type="ORF">FKW77_003670</name>
</gene>
<evidence type="ECO:0000313" key="10">
    <source>
        <dbReference type="Proteomes" id="UP000316270"/>
    </source>
</evidence>
<sequence>MKFLMDASSEHSDIPLLRPHPRRPYTDTTNTDTPFQPSTPHLGGELGEASDAQDDFLRTRSIVNLTSSTLFGIYSPAAFTDASLSPTPWGTGAETPTRSENTDALSSYNEGLLGSEIEARLQEKSNGRTDHQAHYPPDSSVVSFLRTVLRIAILFGFGLAYGGLVTHLHDNRNVAPVRVEGLNRASWHYFLFWGISGVGIGSLLPWIDGGEQKPASGITNGQWNEAVRSIGAFAGVAFAIVGILDHSRGNPG</sequence>
<name>A0A517LAR2_9PEZI</name>
<evidence type="ECO:0000256" key="8">
    <source>
        <dbReference type="SAM" id="Phobius"/>
    </source>
</evidence>
<dbReference type="AlphaFoldDB" id="A0A517LAR2"/>
<dbReference type="PANTHER" id="PTHR15301:SF3">
    <property type="entry name" value="PROTEIN NSG1-RELATED"/>
    <property type="match status" value="1"/>
</dbReference>
<keyword evidence="10" id="KW-1185">Reference proteome</keyword>
<comment type="similarity">
    <text evidence="2">Belongs to the INSIG family.</text>
</comment>
<evidence type="ECO:0000313" key="9">
    <source>
        <dbReference type="EMBL" id="QDS72720.1"/>
    </source>
</evidence>
<reference evidence="9 10" key="1">
    <citation type="submission" date="2019-07" db="EMBL/GenBank/DDBJ databases">
        <title>Finished genome of Venturia effusa.</title>
        <authorList>
            <person name="Young C.A."/>
            <person name="Cox M.P."/>
            <person name="Ganley A.R.D."/>
            <person name="David W.J."/>
        </authorList>
    </citation>
    <scope>NUCLEOTIDE SEQUENCE [LARGE SCALE GENOMIC DNA]</scope>
    <source>
        <strain evidence="10">albino</strain>
    </source>
</reference>
<evidence type="ECO:0000256" key="5">
    <source>
        <dbReference type="ARBA" id="ARBA00022989"/>
    </source>
</evidence>
<evidence type="ECO:0000256" key="3">
    <source>
        <dbReference type="ARBA" id="ARBA00022692"/>
    </source>
</evidence>
<keyword evidence="4" id="KW-0256">Endoplasmic reticulum</keyword>
<evidence type="ECO:0000256" key="2">
    <source>
        <dbReference type="ARBA" id="ARBA00007475"/>
    </source>
</evidence>
<dbReference type="EMBL" id="CP042192">
    <property type="protein sequence ID" value="QDS72720.1"/>
    <property type="molecule type" value="Genomic_DNA"/>
</dbReference>
<keyword evidence="3 8" id="KW-0812">Transmembrane</keyword>
<organism evidence="9 10">
    <name type="scientific">Venturia effusa</name>
    <dbReference type="NCBI Taxonomy" id="50376"/>
    <lineage>
        <taxon>Eukaryota</taxon>
        <taxon>Fungi</taxon>
        <taxon>Dikarya</taxon>
        <taxon>Ascomycota</taxon>
        <taxon>Pezizomycotina</taxon>
        <taxon>Dothideomycetes</taxon>
        <taxon>Pleosporomycetidae</taxon>
        <taxon>Venturiales</taxon>
        <taxon>Venturiaceae</taxon>
        <taxon>Venturia</taxon>
    </lineage>
</organism>
<feature type="transmembrane region" description="Helical" evidence="8">
    <location>
        <begin position="148"/>
        <end position="168"/>
    </location>
</feature>
<feature type="transmembrane region" description="Helical" evidence="8">
    <location>
        <begin position="189"/>
        <end position="207"/>
    </location>
</feature>
<dbReference type="STRING" id="50376.A0A517LAR2"/>
<dbReference type="PANTHER" id="PTHR15301">
    <property type="entry name" value="INSULIN-INDUCED GENE 1"/>
    <property type="match status" value="1"/>
</dbReference>
<dbReference type="GO" id="GO:0005789">
    <property type="term" value="C:endoplasmic reticulum membrane"/>
    <property type="evidence" value="ECO:0007669"/>
    <property type="project" value="UniProtKB-SubCell"/>
</dbReference>
<keyword evidence="5 8" id="KW-1133">Transmembrane helix</keyword>
<feature type="region of interest" description="Disordered" evidence="7">
    <location>
        <begin position="1"/>
        <end position="46"/>
    </location>
</feature>
<evidence type="ECO:0000256" key="7">
    <source>
        <dbReference type="SAM" id="MobiDB-lite"/>
    </source>
</evidence>
<dbReference type="InterPro" id="IPR025929">
    <property type="entry name" value="INSIG_fam"/>
</dbReference>
<dbReference type="Proteomes" id="UP000316270">
    <property type="component" value="Chromosome 8"/>
</dbReference>
<comment type="subcellular location">
    <subcellularLocation>
        <location evidence="1">Endoplasmic reticulum membrane</location>
        <topology evidence="1">Multi-pass membrane protein</topology>
    </subcellularLocation>
</comment>
<proteinExistence type="inferred from homology"/>
<dbReference type="OrthoDB" id="205546at2759"/>
<feature type="transmembrane region" description="Helical" evidence="8">
    <location>
        <begin position="227"/>
        <end position="244"/>
    </location>
</feature>
<evidence type="ECO:0000256" key="1">
    <source>
        <dbReference type="ARBA" id="ARBA00004477"/>
    </source>
</evidence>
<dbReference type="GO" id="GO:0016126">
    <property type="term" value="P:sterol biosynthetic process"/>
    <property type="evidence" value="ECO:0007669"/>
    <property type="project" value="TreeGrafter"/>
</dbReference>